<accession>A0A9E8ZC22</accession>
<dbReference type="InterPro" id="IPR025638">
    <property type="entry name" value="DUF4336"/>
</dbReference>
<gene>
    <name evidence="1" type="ORF">OXH18_00405</name>
</gene>
<dbReference type="AlphaFoldDB" id="A0A9E8ZC22"/>
<proteinExistence type="predicted"/>
<evidence type="ECO:0000313" key="2">
    <source>
        <dbReference type="Proteomes" id="UP001163152"/>
    </source>
</evidence>
<protein>
    <submittedName>
        <fullName evidence="1">DUF4336 domain-containing protein</fullName>
    </submittedName>
</protein>
<evidence type="ECO:0000313" key="1">
    <source>
        <dbReference type="EMBL" id="WAL60489.1"/>
    </source>
</evidence>
<dbReference type="PANTHER" id="PTHR33835">
    <property type="entry name" value="YALI0C07656P"/>
    <property type="match status" value="1"/>
</dbReference>
<dbReference type="Pfam" id="PF14234">
    <property type="entry name" value="DUF4336"/>
    <property type="match status" value="1"/>
</dbReference>
<keyword evidence="2" id="KW-1185">Reference proteome</keyword>
<sequence>MDKPTINAQTVQPQTEANINDWNWPFWPVVPLYPYGKRRTLRREVIKDTIWTFDQLQGILYVTVPIRMTVVRLQAGGLLVYSPVAPTPECIHLVQELVAEHGDVKYILLSTVTGIEHKVFVGPFARCFPTAQVYVAPYQWSFPLNLPLSWLGFPPKRTHFLPTDPHNVPFANEFDYALLGPIDLRLGAFAEVVLFHKPSQTLLVTDTVLSVPNEPPAIVQLDPYPLLFHARDRATDIVEDTAANRRKGWQRIALFSFYFRPSALTVSSVRQTLRDATQAADRSRKGYFGLFPFQWQPNWQYSFEALRGGGRLFVAPILQTLILDQAPDLTLDWVDRVASWNFRHIIPCHFDAPIDATPQQFRQAFAFLQSDLVIGSNGQASLPAEDFQFLLKLERKLHKVGLAQPAGDKGKTREEG</sequence>
<dbReference type="EMBL" id="CP113797">
    <property type="protein sequence ID" value="WAL60489.1"/>
    <property type="molecule type" value="Genomic_DNA"/>
</dbReference>
<dbReference type="KEGG" id="tsin:OXH18_00405"/>
<organism evidence="1 2">
    <name type="scientific">Thermocoleostomius sinensis A174</name>
    <dbReference type="NCBI Taxonomy" id="2016057"/>
    <lineage>
        <taxon>Bacteria</taxon>
        <taxon>Bacillati</taxon>
        <taxon>Cyanobacteriota</taxon>
        <taxon>Cyanophyceae</taxon>
        <taxon>Oculatellales</taxon>
        <taxon>Oculatellaceae</taxon>
        <taxon>Thermocoleostomius</taxon>
    </lineage>
</organism>
<dbReference type="Proteomes" id="UP001163152">
    <property type="component" value="Chromosome"/>
</dbReference>
<reference evidence="1" key="1">
    <citation type="submission" date="2022-12" db="EMBL/GenBank/DDBJ databases">
        <title>Polyphasic identification of a Novel Hot-Spring Cyanobacterium Ocullathermofonsia sinensis gen nov. sp. nov. and Genomic Insights on its Adaptations to the Thermal Habitat.</title>
        <authorList>
            <person name="Daroch M."/>
            <person name="Tang J."/>
            <person name="Jiang Y."/>
        </authorList>
    </citation>
    <scope>NUCLEOTIDE SEQUENCE</scope>
    <source>
        <strain evidence="1">PKUAC-SCTA174</strain>
    </source>
</reference>
<name>A0A9E8ZC22_9CYAN</name>
<dbReference type="PANTHER" id="PTHR33835:SF2">
    <property type="entry name" value="LYSINE-TRNA LIGASE"/>
    <property type="match status" value="1"/>
</dbReference>